<organism evidence="2">
    <name type="scientific">marine sediment metagenome</name>
    <dbReference type="NCBI Taxonomy" id="412755"/>
    <lineage>
        <taxon>unclassified sequences</taxon>
        <taxon>metagenomes</taxon>
        <taxon>ecological metagenomes</taxon>
    </lineage>
</organism>
<evidence type="ECO:0000313" key="2">
    <source>
        <dbReference type="EMBL" id="KKK97752.1"/>
    </source>
</evidence>
<feature type="region of interest" description="Disordered" evidence="1">
    <location>
        <begin position="54"/>
        <end position="75"/>
    </location>
</feature>
<accession>A0A0F8ZV66</accession>
<gene>
    <name evidence="2" type="ORF">LCGC14_2649590</name>
</gene>
<comment type="caution">
    <text evidence="2">The sequence shown here is derived from an EMBL/GenBank/DDBJ whole genome shotgun (WGS) entry which is preliminary data.</text>
</comment>
<proteinExistence type="predicted"/>
<evidence type="ECO:0000256" key="1">
    <source>
        <dbReference type="SAM" id="MobiDB-lite"/>
    </source>
</evidence>
<protein>
    <submittedName>
        <fullName evidence="2">Uncharacterized protein</fullName>
    </submittedName>
</protein>
<name>A0A0F8ZV66_9ZZZZ</name>
<reference evidence="2" key="1">
    <citation type="journal article" date="2015" name="Nature">
        <title>Complex archaea that bridge the gap between prokaryotes and eukaryotes.</title>
        <authorList>
            <person name="Spang A."/>
            <person name="Saw J.H."/>
            <person name="Jorgensen S.L."/>
            <person name="Zaremba-Niedzwiedzka K."/>
            <person name="Martijn J."/>
            <person name="Lind A.E."/>
            <person name="van Eijk R."/>
            <person name="Schleper C."/>
            <person name="Guy L."/>
            <person name="Ettema T.J."/>
        </authorList>
    </citation>
    <scope>NUCLEOTIDE SEQUENCE</scope>
</reference>
<dbReference type="EMBL" id="LAZR01045910">
    <property type="protein sequence ID" value="KKK97752.1"/>
    <property type="molecule type" value="Genomic_DNA"/>
</dbReference>
<sequence length="75" mass="8323">MYTPAINRTLLDPCASNWLTSAIRSIIDRDPVDAANDAEHLYILMRDRADDVARKLKESSSSGPGDEPMTERTST</sequence>
<dbReference type="AlphaFoldDB" id="A0A0F8ZV66"/>